<dbReference type="SMART" id="SM00072">
    <property type="entry name" value="GuKc"/>
    <property type="match status" value="1"/>
</dbReference>
<keyword evidence="19" id="KW-1185">Reference proteome</keyword>
<evidence type="ECO:0000259" key="16">
    <source>
        <dbReference type="PROSITE" id="PS50209"/>
    </source>
</evidence>
<keyword evidence="8" id="KW-0677">Repeat</keyword>
<dbReference type="FunFam" id="2.30.42.10:FF:000013">
    <property type="entry name" value="Putative tight junction protein ZO-1"/>
    <property type="match status" value="1"/>
</dbReference>
<dbReference type="InterPro" id="IPR035597">
    <property type="entry name" value="ZO-1_SH3"/>
</dbReference>
<dbReference type="InterPro" id="IPR000906">
    <property type="entry name" value="ZU5_dom"/>
</dbReference>
<dbReference type="SMART" id="SM00218">
    <property type="entry name" value="ZU5"/>
    <property type="match status" value="1"/>
</dbReference>
<dbReference type="PROSITE" id="PS50209">
    <property type="entry name" value="CARD"/>
    <property type="match status" value="1"/>
</dbReference>
<dbReference type="PROSITE" id="PS50106">
    <property type="entry name" value="PDZ"/>
    <property type="match status" value="2"/>
</dbReference>
<dbReference type="GO" id="GO:0042981">
    <property type="term" value="P:regulation of apoptotic process"/>
    <property type="evidence" value="ECO:0007669"/>
    <property type="project" value="InterPro"/>
</dbReference>
<keyword evidence="5 11" id="KW-0728">SH3 domain</keyword>
<feature type="compositionally biased region" description="Acidic residues" evidence="12">
    <location>
        <begin position="349"/>
        <end position="360"/>
    </location>
</feature>
<dbReference type="Gene3D" id="3.40.50.300">
    <property type="entry name" value="P-loop containing nucleotide triphosphate hydrolases"/>
    <property type="match status" value="1"/>
</dbReference>
<dbReference type="Gene3D" id="2.30.30.40">
    <property type="entry name" value="SH3 Domains"/>
    <property type="match status" value="1"/>
</dbReference>
<dbReference type="PROSITE" id="PS50052">
    <property type="entry name" value="GUANYLATE_KINASE_2"/>
    <property type="match status" value="1"/>
</dbReference>
<dbReference type="PROSITE" id="PS50002">
    <property type="entry name" value="SH3"/>
    <property type="match status" value="1"/>
</dbReference>
<reference evidence="18" key="2">
    <citation type="submission" date="2025-08" db="UniProtKB">
        <authorList>
            <consortium name="Ensembl"/>
        </authorList>
    </citation>
    <scope>IDENTIFICATION</scope>
</reference>
<dbReference type="Gene3D" id="2.30.42.10">
    <property type="match status" value="2"/>
</dbReference>
<feature type="compositionally biased region" description="Basic and acidic residues" evidence="12">
    <location>
        <begin position="1388"/>
        <end position="1417"/>
    </location>
</feature>
<dbReference type="Pfam" id="PF00625">
    <property type="entry name" value="Guanylate_kin"/>
    <property type="match status" value="1"/>
</dbReference>
<dbReference type="GO" id="GO:0005886">
    <property type="term" value="C:plasma membrane"/>
    <property type="evidence" value="ECO:0007669"/>
    <property type="project" value="UniProtKB-SubCell"/>
</dbReference>
<keyword evidence="7" id="KW-0597">Phosphoprotein</keyword>
<feature type="domain" description="SH3" evidence="13">
    <location>
        <begin position="609"/>
        <end position="677"/>
    </location>
</feature>
<dbReference type="FunFam" id="2.60.220.30:FF:000004">
    <property type="entry name" value="tight junction protein ZO-1 isoform X1"/>
    <property type="match status" value="1"/>
</dbReference>
<keyword evidence="10" id="KW-0472">Membrane</keyword>
<dbReference type="InterPro" id="IPR036034">
    <property type="entry name" value="PDZ_sf"/>
</dbReference>
<dbReference type="InterPro" id="IPR001478">
    <property type="entry name" value="PDZ"/>
</dbReference>
<dbReference type="CDD" id="cd01671">
    <property type="entry name" value="CARD"/>
    <property type="match status" value="1"/>
</dbReference>
<dbReference type="PANTHER" id="PTHR13865:SF25">
    <property type="entry name" value="TIGHT JUNCTION PROTEIN ZO-1"/>
    <property type="match status" value="1"/>
</dbReference>
<feature type="compositionally biased region" description="Polar residues" evidence="12">
    <location>
        <begin position="1164"/>
        <end position="1173"/>
    </location>
</feature>
<evidence type="ECO:0000256" key="11">
    <source>
        <dbReference type="PROSITE-ProRule" id="PRU00192"/>
    </source>
</evidence>
<evidence type="ECO:0000256" key="6">
    <source>
        <dbReference type="ARBA" id="ARBA00022475"/>
    </source>
</evidence>
<name>A0AAQ4RI94_GASAC</name>
<evidence type="ECO:0000256" key="1">
    <source>
        <dbReference type="ARBA" id="ARBA00004413"/>
    </source>
</evidence>
<dbReference type="FunFam" id="3.40.50.300:FF:000110">
    <property type="entry name" value="tight junction protein ZO-1 isoform X1"/>
    <property type="match status" value="1"/>
</dbReference>
<comment type="subcellular location">
    <subcellularLocation>
        <location evidence="2">Cell junction</location>
        <location evidence="2">Tight junction</location>
    </subcellularLocation>
    <subcellularLocation>
        <location evidence="1">Cell membrane</location>
        <topology evidence="1">Peripheral membrane protein</topology>
        <orientation evidence="1">Cytoplasmic side</orientation>
    </subcellularLocation>
</comment>
<evidence type="ECO:0000256" key="12">
    <source>
        <dbReference type="SAM" id="MobiDB-lite"/>
    </source>
</evidence>
<evidence type="ECO:0000256" key="8">
    <source>
        <dbReference type="ARBA" id="ARBA00022737"/>
    </source>
</evidence>
<proteinExistence type="inferred from homology"/>
<evidence type="ECO:0000259" key="17">
    <source>
        <dbReference type="PROSITE" id="PS51145"/>
    </source>
</evidence>
<evidence type="ECO:0000259" key="13">
    <source>
        <dbReference type="PROSITE" id="PS50002"/>
    </source>
</evidence>
<evidence type="ECO:0000259" key="15">
    <source>
        <dbReference type="PROSITE" id="PS50106"/>
    </source>
</evidence>
<dbReference type="PRINTS" id="PR01597">
    <property type="entry name" value="ZONOCCLUDNS"/>
</dbReference>
<evidence type="ECO:0000256" key="4">
    <source>
        <dbReference type="ARBA" id="ARBA00022427"/>
    </source>
</evidence>
<dbReference type="GO" id="GO:0050839">
    <property type="term" value="F:cell adhesion molecule binding"/>
    <property type="evidence" value="ECO:0007669"/>
    <property type="project" value="TreeGrafter"/>
</dbReference>
<dbReference type="CDD" id="cd12026">
    <property type="entry name" value="SH3_ZO-1"/>
    <property type="match status" value="1"/>
</dbReference>
<dbReference type="InterPro" id="IPR008145">
    <property type="entry name" value="GK/Ca_channel_bsu"/>
</dbReference>
<dbReference type="GeneTree" id="ENSGT00940000155164"/>
<dbReference type="InterPro" id="IPR027417">
    <property type="entry name" value="P-loop_NTPase"/>
</dbReference>
<evidence type="ECO:0000256" key="3">
    <source>
        <dbReference type="ARBA" id="ARBA00007014"/>
    </source>
</evidence>
<dbReference type="GO" id="GO:0005923">
    <property type="term" value="C:bicellular tight junction"/>
    <property type="evidence" value="ECO:0007669"/>
    <property type="project" value="UniProtKB-SubCell"/>
</dbReference>
<keyword evidence="9" id="KW-0965">Cell junction</keyword>
<dbReference type="Pfam" id="PF00595">
    <property type="entry name" value="PDZ"/>
    <property type="match status" value="2"/>
</dbReference>
<keyword evidence="6" id="KW-1003">Cell membrane</keyword>
<dbReference type="SUPFAM" id="SSF52540">
    <property type="entry name" value="P-loop containing nucleoside triphosphate hydrolases"/>
    <property type="match status" value="1"/>
</dbReference>
<feature type="domain" description="ZU5" evidence="17">
    <location>
        <begin position="1663"/>
        <end position="1797"/>
    </location>
</feature>
<comment type="similarity">
    <text evidence="3">Belongs to the MAGUK family.</text>
</comment>
<feature type="compositionally biased region" description="Basic and acidic residues" evidence="12">
    <location>
        <begin position="387"/>
        <end position="411"/>
    </location>
</feature>
<dbReference type="InterPro" id="IPR001452">
    <property type="entry name" value="SH3_domain"/>
</dbReference>
<dbReference type="Gene3D" id="1.10.533.10">
    <property type="entry name" value="Death Domain, Fas"/>
    <property type="match status" value="1"/>
</dbReference>
<dbReference type="CDD" id="cd06729">
    <property type="entry name" value="PDZ3_ZO1-like_domain"/>
    <property type="match status" value="1"/>
</dbReference>
<feature type="compositionally biased region" description="Basic and acidic residues" evidence="12">
    <location>
        <begin position="456"/>
        <end position="469"/>
    </location>
</feature>
<feature type="region of interest" description="Disordered" evidence="12">
    <location>
        <begin position="923"/>
        <end position="944"/>
    </location>
</feature>
<dbReference type="InterPro" id="IPR036028">
    <property type="entry name" value="SH3-like_dom_sf"/>
</dbReference>
<evidence type="ECO:0000313" key="18">
    <source>
        <dbReference type="Ensembl" id="ENSGACP00000061881.1"/>
    </source>
</evidence>
<accession>A0AAQ4RI94</accession>
<feature type="region of interest" description="Disordered" evidence="12">
    <location>
        <begin position="1436"/>
        <end position="1458"/>
    </location>
</feature>
<feature type="compositionally biased region" description="Basic and acidic residues" evidence="12">
    <location>
        <begin position="1138"/>
        <end position="1155"/>
    </location>
</feature>
<protein>
    <submittedName>
        <fullName evidence="18">Tight junction protein 1b</fullName>
    </submittedName>
</protein>
<dbReference type="CDD" id="cd06727">
    <property type="entry name" value="PDZ1_ZO1-like"/>
    <property type="match status" value="1"/>
</dbReference>
<dbReference type="SMART" id="SM00228">
    <property type="entry name" value="PDZ"/>
    <property type="match status" value="2"/>
</dbReference>
<feature type="compositionally biased region" description="Basic and acidic residues" evidence="12">
    <location>
        <begin position="1083"/>
        <end position="1097"/>
    </location>
</feature>
<dbReference type="InterPro" id="IPR011029">
    <property type="entry name" value="DEATH-like_dom_sf"/>
</dbReference>
<feature type="compositionally biased region" description="Basic and acidic residues" evidence="12">
    <location>
        <begin position="1345"/>
        <end position="1362"/>
    </location>
</feature>
<reference evidence="18" key="3">
    <citation type="submission" date="2025-09" db="UniProtKB">
        <authorList>
            <consortium name="Ensembl"/>
        </authorList>
    </citation>
    <scope>IDENTIFICATION</scope>
</reference>
<dbReference type="InterPro" id="IPR005417">
    <property type="entry name" value="ZO"/>
</dbReference>
<dbReference type="SUPFAM" id="SSF47986">
    <property type="entry name" value="DEATH domain"/>
    <property type="match status" value="1"/>
</dbReference>
<keyword evidence="4" id="KW-0796">Tight junction</keyword>
<evidence type="ECO:0000259" key="14">
    <source>
        <dbReference type="PROSITE" id="PS50052"/>
    </source>
</evidence>
<feature type="region of interest" description="Disordered" evidence="12">
    <location>
        <begin position="1574"/>
        <end position="1620"/>
    </location>
</feature>
<dbReference type="FunFam" id="2.30.42.10:FF:000170">
    <property type="entry name" value="tight junction protein ZO-1 isoform X2"/>
    <property type="match status" value="1"/>
</dbReference>
<evidence type="ECO:0000256" key="7">
    <source>
        <dbReference type="ARBA" id="ARBA00022553"/>
    </source>
</evidence>
<dbReference type="GO" id="GO:0090557">
    <property type="term" value="P:establishment of endothelial intestinal barrier"/>
    <property type="evidence" value="ECO:0007669"/>
    <property type="project" value="TreeGrafter"/>
</dbReference>
<feature type="region of interest" description="Disordered" evidence="12">
    <location>
        <begin position="336"/>
        <end position="496"/>
    </location>
</feature>
<dbReference type="GO" id="GO:0150105">
    <property type="term" value="P:protein localization to cell-cell junction"/>
    <property type="evidence" value="ECO:0007669"/>
    <property type="project" value="TreeGrafter"/>
</dbReference>
<dbReference type="PROSITE" id="PS51145">
    <property type="entry name" value="ZU5"/>
    <property type="match status" value="1"/>
</dbReference>
<dbReference type="GO" id="GO:0098609">
    <property type="term" value="P:cell-cell adhesion"/>
    <property type="evidence" value="ECO:0007669"/>
    <property type="project" value="TreeGrafter"/>
</dbReference>
<dbReference type="InterPro" id="IPR008144">
    <property type="entry name" value="Guanylate_kin-like_dom"/>
</dbReference>
<organism evidence="18 19">
    <name type="scientific">Gasterosteus aculeatus aculeatus</name>
    <name type="common">three-spined stickleback</name>
    <dbReference type="NCBI Taxonomy" id="481459"/>
    <lineage>
        <taxon>Eukaryota</taxon>
        <taxon>Metazoa</taxon>
        <taxon>Chordata</taxon>
        <taxon>Craniata</taxon>
        <taxon>Vertebrata</taxon>
        <taxon>Euteleostomi</taxon>
        <taxon>Actinopterygii</taxon>
        <taxon>Neopterygii</taxon>
        <taxon>Teleostei</taxon>
        <taxon>Neoteleostei</taxon>
        <taxon>Acanthomorphata</taxon>
        <taxon>Eupercaria</taxon>
        <taxon>Perciformes</taxon>
        <taxon>Cottioidei</taxon>
        <taxon>Gasterosteales</taxon>
        <taxon>Gasterosteidae</taxon>
        <taxon>Gasterosteus</taxon>
    </lineage>
</organism>
<feature type="domain" description="PDZ" evidence="15">
    <location>
        <begin position="514"/>
        <end position="595"/>
    </location>
</feature>
<dbReference type="PANTHER" id="PTHR13865">
    <property type="entry name" value="TIGHT JUNCTION PROTEIN"/>
    <property type="match status" value="1"/>
</dbReference>
<dbReference type="GO" id="GO:0045216">
    <property type="term" value="P:cell-cell junction organization"/>
    <property type="evidence" value="ECO:0007669"/>
    <property type="project" value="TreeGrafter"/>
</dbReference>
<evidence type="ECO:0000256" key="10">
    <source>
        <dbReference type="ARBA" id="ARBA00023136"/>
    </source>
</evidence>
<feature type="region of interest" description="Disordered" evidence="12">
    <location>
        <begin position="1487"/>
        <end position="1559"/>
    </location>
</feature>
<evidence type="ECO:0000256" key="9">
    <source>
        <dbReference type="ARBA" id="ARBA00022949"/>
    </source>
</evidence>
<sequence length="1797" mass="200248">MHLLYFGNRVDRAAEDVLAGLFNWKMFGSGTKKWFVKKQKRQKQTSGRRPCTGGRKRWASKILKQHRQKILRELDVSAVLPYLVYDQVFSLVEYKEILGQESSKKQTEIFLDRLSSKGPAAFCSFCSILEEVCPHLLTSFLLDEKDGGPGEGRNGGLPVSTYSPGEQRLCSPPKYTDPVFDSRIHPSPTAGSITAASSVSTIQGKPSLRRIKGRIHRSKSLDSIDLLDSNSAAMEETVIWEQHTVTLHRAPGFGFGIAISGGRDNPHFQSGETSIVISDVLKGGPAEGLLQENDRVVMVNAVSMDNVEHAYAVQQLRKSGKIAKITIRRKRKVHVPMGRLGERETMSEHDEEEDSYDEEIYDTRSGRSATYSGVGGAMGRRSGRSSGRRDRERERSGSRERSLSPRSDRRSHNLPPRPAKVTLVKSRKNEDISDIHSMGSDHSNRSHDRHRSSRSRSPDRRSEPSDHSRHSPPQISNGRENSLSKRENPTEMPSNGVMSKKILLTIFFPVLRPSMKLVKFRKGESVGLRLAGGNDVGIFVAGVLEDSPAAKEGLEEGDQILRVNNVDFANIIREEAVLFLLDLPKGEEVTILAQKKKDVYRRIVESDVGDSFYIRTHFEYEKESPYGLSFNKGEVFRVVDTLYNGKLGSWLAIRIGKNHQEVERGIIPNKNRAEQLSSVQYTLPKTAGGDRADFWRFRGLRSSKRNLRKSREDLSSQPVQTKFPAYERVVLREAGFLRPVVIFGPIADVAREKLSREETDLFELAKSEPRDAGTDQRSSGIIRLHTIKQIIDRDKHAVLDITPNAVDRLNYAQWYPIVVFLNPDTKQGVKNMRTRLCSESRKSARKLYERAIKLRKNNHHLFTTTINMNNMNDGWYGALKETIQQQQNQLVWVSEGKADGTTEDDLDIHDDRLSYLSAPGSEYSMYSTDSRHTSDYEDTDTEGGAYTDQELDETLNDEVGLPTEPAITRSSEPVREDPPVIPDTPGYPGYQHPVQPDLAGRIDPAGFKMAAPQQRDEAVVAPPALERPVQLEGLHLEETPAAAAAAPPMADSLSSPSPAPELIQPPPTPLEPHPSGPPGPEPKMYKKDLYNMDDPVRIHHGLKQSLSYCHQPPYQDKQPYREYDHPPYGYDGGGFTEPKPHNTDPHLHYDNRVPHYNEQWAPYDQQTPSSQPAGYQPGHQQPVGYNARSPYDDGPGRDYSPTQPCYDEAPPVGYDGRRRHSKAGPIRYDEPPPPAGYDARSPYEAEPRGFPVSSPRSPEPPKQYYSESGLRPTFIPGPANRGFKQGMHDPMMNSEHPIPPHKPESLPSPGEPATTPGSKPLPPPPREDLDDDPAMKPQSVLNRVKMFENKRSVSVDRAKEGGESPADVPKPVIAPGPVLKANSLCNLEQEKSTYRGPEPQKPHTKPLDDVMRSNHYDPDEDEEYYRKQLSYFDRRSFDSKAMGQPNPGIHRFHDLPKPAQLSYPYNRVESVEKVSGVEKRYEPLPQIIAQRPNCIPEPLSSPKPELPALRPASRDEPAPGGYPPPRGLPEKSPVNGTDAAPPKTLGAPPPASYNRYVPKPYTSSARPFERKFESPKFNHNLLPNDTPVKTELPSKSAVVSNSSGRPALSPQPPDHDSGLDTFTRTMDNRPKYQHNNINAIPKAVPVSPSTLDDDDDEGHTVVATARGIFNGNGGVLSSIETGVSIIIPQGAIPESVEQEIYFKVCRDNSILPPLDKEKGETLLSPLVMCGPHGLKFLKPVELRLPHCASMTPDGWSFALKSSDSSSGDAKTWQNKSLPGDPNYMVGANCVSVLIDHF</sequence>
<feature type="compositionally biased region" description="Pro residues" evidence="12">
    <location>
        <begin position="1057"/>
        <end position="1081"/>
    </location>
</feature>
<feature type="compositionally biased region" description="Low complexity" evidence="12">
    <location>
        <begin position="1041"/>
        <end position="1056"/>
    </location>
</feature>
<dbReference type="SUPFAM" id="SSF50156">
    <property type="entry name" value="PDZ domain-like"/>
    <property type="match status" value="2"/>
</dbReference>
<dbReference type="Ensembl" id="ENSGACT00000035975.1">
    <property type="protein sequence ID" value="ENSGACP00000061881.1"/>
    <property type="gene ID" value="ENSGACG00000006202.2"/>
</dbReference>
<dbReference type="Pfam" id="PF00619">
    <property type="entry name" value="CARD"/>
    <property type="match status" value="1"/>
</dbReference>
<dbReference type="Gene3D" id="2.60.220.30">
    <property type="match status" value="1"/>
</dbReference>
<dbReference type="Pfam" id="PF07653">
    <property type="entry name" value="SH3_2"/>
    <property type="match status" value="1"/>
</dbReference>
<dbReference type="Proteomes" id="UP000007635">
    <property type="component" value="Chromosome XIX"/>
</dbReference>
<dbReference type="GO" id="GO:1905605">
    <property type="term" value="P:positive regulation of blood-brain barrier permeability"/>
    <property type="evidence" value="ECO:0007669"/>
    <property type="project" value="TreeGrafter"/>
</dbReference>
<reference evidence="18 19" key="1">
    <citation type="journal article" date="2021" name="G3 (Bethesda)">
        <title>Improved contiguity of the threespine stickleback genome using long-read sequencing.</title>
        <authorList>
            <person name="Nath S."/>
            <person name="Shaw D.E."/>
            <person name="White M.A."/>
        </authorList>
    </citation>
    <scope>NUCLEOTIDE SEQUENCE [LARGE SCALE GENOMIC DNA]</scope>
    <source>
        <strain evidence="18 19">Lake Benthic</strain>
    </source>
</reference>
<evidence type="ECO:0000313" key="19">
    <source>
        <dbReference type="Proteomes" id="UP000007635"/>
    </source>
</evidence>
<evidence type="ECO:0000256" key="5">
    <source>
        <dbReference type="ARBA" id="ARBA00022443"/>
    </source>
</evidence>
<dbReference type="InterPro" id="IPR001315">
    <property type="entry name" value="CARD"/>
</dbReference>
<dbReference type="SUPFAM" id="SSF50044">
    <property type="entry name" value="SH3-domain"/>
    <property type="match status" value="1"/>
</dbReference>
<feature type="domain" description="Guanylate kinase-like" evidence="14">
    <location>
        <begin position="783"/>
        <end position="884"/>
    </location>
</feature>
<feature type="region of interest" description="Disordered" evidence="12">
    <location>
        <begin position="1041"/>
        <end position="1422"/>
    </location>
</feature>
<feature type="domain" description="PDZ" evidence="15">
    <location>
        <begin position="244"/>
        <end position="331"/>
    </location>
</feature>
<feature type="domain" description="CARD" evidence="16">
    <location>
        <begin position="55"/>
        <end position="144"/>
    </location>
</feature>
<evidence type="ECO:0000256" key="2">
    <source>
        <dbReference type="ARBA" id="ARBA00004435"/>
    </source>
</evidence>
<dbReference type="Pfam" id="PF00791">
    <property type="entry name" value="ZU5"/>
    <property type="match status" value="1"/>
</dbReference>